<protein>
    <submittedName>
        <fullName evidence="1">Uncharacterized protein</fullName>
    </submittedName>
</protein>
<dbReference type="AlphaFoldDB" id="A0A0E9UHA9"/>
<reference evidence="1" key="1">
    <citation type="submission" date="2014-11" db="EMBL/GenBank/DDBJ databases">
        <authorList>
            <person name="Amaro Gonzalez C."/>
        </authorList>
    </citation>
    <scope>NUCLEOTIDE SEQUENCE</scope>
</reference>
<dbReference type="EMBL" id="GBXM01044229">
    <property type="protein sequence ID" value="JAH64348.1"/>
    <property type="molecule type" value="Transcribed_RNA"/>
</dbReference>
<accession>A0A0E9UHA9</accession>
<proteinExistence type="predicted"/>
<reference evidence="1" key="2">
    <citation type="journal article" date="2015" name="Fish Shellfish Immunol.">
        <title>Early steps in the European eel (Anguilla anguilla)-Vibrio vulnificus interaction in the gills: Role of the RtxA13 toxin.</title>
        <authorList>
            <person name="Callol A."/>
            <person name="Pajuelo D."/>
            <person name="Ebbesson L."/>
            <person name="Teles M."/>
            <person name="MacKenzie S."/>
            <person name="Amaro C."/>
        </authorList>
    </citation>
    <scope>NUCLEOTIDE SEQUENCE</scope>
</reference>
<sequence>MWLTMDYSWLFPFMQRLSHNGAVKHRAGHDFSLSMHKHVLYVNYYQNMTSFI</sequence>
<evidence type="ECO:0000313" key="1">
    <source>
        <dbReference type="EMBL" id="JAH64348.1"/>
    </source>
</evidence>
<name>A0A0E9UHA9_ANGAN</name>
<organism evidence="1">
    <name type="scientific">Anguilla anguilla</name>
    <name type="common">European freshwater eel</name>
    <name type="synonym">Muraena anguilla</name>
    <dbReference type="NCBI Taxonomy" id="7936"/>
    <lineage>
        <taxon>Eukaryota</taxon>
        <taxon>Metazoa</taxon>
        <taxon>Chordata</taxon>
        <taxon>Craniata</taxon>
        <taxon>Vertebrata</taxon>
        <taxon>Euteleostomi</taxon>
        <taxon>Actinopterygii</taxon>
        <taxon>Neopterygii</taxon>
        <taxon>Teleostei</taxon>
        <taxon>Anguilliformes</taxon>
        <taxon>Anguillidae</taxon>
        <taxon>Anguilla</taxon>
    </lineage>
</organism>